<dbReference type="Gene3D" id="3.40.50.720">
    <property type="entry name" value="NAD(P)-binding Rossmann-like Domain"/>
    <property type="match status" value="1"/>
</dbReference>
<dbReference type="GO" id="GO:0005737">
    <property type="term" value="C:cytoplasm"/>
    <property type="evidence" value="ECO:0007669"/>
    <property type="project" value="TreeGrafter"/>
</dbReference>
<comment type="caution">
    <text evidence="2">The sequence shown here is derived from an EMBL/GenBank/DDBJ whole genome shotgun (WGS) entry which is preliminary data.</text>
</comment>
<accession>A0A8J7L598</accession>
<dbReference type="InterPro" id="IPR036291">
    <property type="entry name" value="NAD(P)-bd_dom_sf"/>
</dbReference>
<dbReference type="RefSeq" id="WP_214440659.1">
    <property type="nucleotide sequence ID" value="NZ_JAECZB010000072.1"/>
</dbReference>
<dbReference type="NCBIfam" id="TIGR03466">
    <property type="entry name" value="HpnA"/>
    <property type="match status" value="1"/>
</dbReference>
<dbReference type="EMBL" id="JAECZB010000072">
    <property type="protein sequence ID" value="MBH8554417.1"/>
    <property type="molecule type" value="Genomic_DNA"/>
</dbReference>
<sequence length="342" mass="37626">MLNPKSQKVFVTGGTGFVGAHLVRLLLQQKYTVKALVRPSSNLENLRGLEVEVVKGNLNDPNLWRQMVGCQYLFHVAAHYSLWQTDQELLYQHNVLGTRNVLAAAQKAGIERTVYTSSVAAIGVGSSGKVVDETHQSPLEKLVGNYKKSKFLAEQEAIKAAAQGQEIVVVNPSSPIGSLDIKPTPTGDIILRFLRRQMPVYLDTGLNFIDVRDVAWGHLLALQRGKSGDRYILGHQNLTLKQLLEQLAEITGLPAPQRTVPAWLPLSVAWIDEKILAPLGKIPSVPLDGVRMAKQPMYYDASKAVRELGLPQSPVQAALKDAVDWFVTQGYVNPSGELKIKN</sequence>
<dbReference type="PANTHER" id="PTHR48079:SF6">
    <property type="entry name" value="NAD(P)-BINDING DOMAIN-CONTAINING PROTEIN-RELATED"/>
    <property type="match status" value="1"/>
</dbReference>
<dbReference type="CDD" id="cd05228">
    <property type="entry name" value="AR_FR_like_1_SDR_e"/>
    <property type="match status" value="1"/>
</dbReference>
<keyword evidence="3" id="KW-1185">Reference proteome</keyword>
<dbReference type="GO" id="GO:0004029">
    <property type="term" value="F:aldehyde dehydrogenase (NAD+) activity"/>
    <property type="evidence" value="ECO:0007669"/>
    <property type="project" value="TreeGrafter"/>
</dbReference>
<feature type="domain" description="NAD-dependent epimerase/dehydratase" evidence="1">
    <location>
        <begin position="9"/>
        <end position="234"/>
    </location>
</feature>
<dbReference type="PANTHER" id="PTHR48079">
    <property type="entry name" value="PROTEIN YEEZ"/>
    <property type="match status" value="1"/>
</dbReference>
<evidence type="ECO:0000313" key="3">
    <source>
        <dbReference type="Proteomes" id="UP000599391"/>
    </source>
</evidence>
<proteinExistence type="predicted"/>
<gene>
    <name evidence="2" type="ORF">I8751_19005</name>
</gene>
<evidence type="ECO:0000313" key="2">
    <source>
        <dbReference type="EMBL" id="MBH8554417.1"/>
    </source>
</evidence>
<organism evidence="2 3">
    <name type="scientific">Atlanticothrix silvestris CENA357</name>
    <dbReference type="NCBI Taxonomy" id="1725252"/>
    <lineage>
        <taxon>Bacteria</taxon>
        <taxon>Bacillati</taxon>
        <taxon>Cyanobacteriota</taxon>
        <taxon>Cyanophyceae</taxon>
        <taxon>Nostocales</taxon>
        <taxon>Nodulariaceae</taxon>
        <taxon>Atlanticothrix</taxon>
        <taxon>Atlanticothrix silvestris</taxon>
    </lineage>
</organism>
<evidence type="ECO:0000259" key="1">
    <source>
        <dbReference type="Pfam" id="PF01370"/>
    </source>
</evidence>
<dbReference type="AlphaFoldDB" id="A0A8J7L598"/>
<dbReference type="Proteomes" id="UP000599391">
    <property type="component" value="Unassembled WGS sequence"/>
</dbReference>
<dbReference type="FunFam" id="3.40.50.720:FF:000425">
    <property type="entry name" value="NAD(P)-binding Rossmann-fold superfamily protein"/>
    <property type="match status" value="1"/>
</dbReference>
<protein>
    <submittedName>
        <fullName evidence="2">NAD-dependent epimerase/dehydratase family protein</fullName>
    </submittedName>
</protein>
<dbReference type="InterPro" id="IPR051783">
    <property type="entry name" value="NAD(P)-dependent_oxidoreduct"/>
</dbReference>
<name>A0A8J7L598_9CYAN</name>
<dbReference type="InterPro" id="IPR001509">
    <property type="entry name" value="Epimerase_deHydtase"/>
</dbReference>
<dbReference type="SUPFAM" id="SSF51735">
    <property type="entry name" value="NAD(P)-binding Rossmann-fold domains"/>
    <property type="match status" value="1"/>
</dbReference>
<reference evidence="2 3" key="1">
    <citation type="journal article" date="2021" name="Int. J. Syst. Evol. Microbiol.">
        <title>Amazonocrinis nigriterrae gen. nov., sp. nov., Atlanticothrix silvestris gen. nov., sp. nov. and Dendronalium phyllosphericum gen. nov., sp. nov., nostocacean cyanobacteria from Brazilian environments.</title>
        <authorList>
            <person name="Alvarenga D.O."/>
            <person name="Andreote A.P.D."/>
            <person name="Branco L.H.Z."/>
            <person name="Delbaje E."/>
            <person name="Cruz R.B."/>
            <person name="Varani A.M."/>
            <person name="Fiore M.F."/>
        </authorList>
    </citation>
    <scope>NUCLEOTIDE SEQUENCE [LARGE SCALE GENOMIC DNA]</scope>
    <source>
        <strain evidence="2 3">CENA357</strain>
    </source>
</reference>
<dbReference type="Pfam" id="PF01370">
    <property type="entry name" value="Epimerase"/>
    <property type="match status" value="1"/>
</dbReference>
<dbReference type="InterPro" id="IPR017829">
    <property type="entry name" value="Hopanoid-assoc_sugar_epimerase"/>
</dbReference>